<dbReference type="PANTHER" id="PTHR43054:SF1">
    <property type="entry name" value="SCYLLO-INOSITOL 2-DEHYDROGENASE (NADP(+)) IOLU"/>
    <property type="match status" value="1"/>
</dbReference>
<dbReference type="SUPFAM" id="SSF51735">
    <property type="entry name" value="NAD(P)-binding Rossmann-fold domains"/>
    <property type="match status" value="1"/>
</dbReference>
<dbReference type="InterPro" id="IPR000683">
    <property type="entry name" value="Gfo/Idh/MocA-like_OxRdtase_N"/>
</dbReference>
<keyword evidence="3" id="KW-1185">Reference proteome</keyword>
<dbReference type="EMBL" id="AZDJ01000026">
    <property type="protein sequence ID" value="KRK71767.1"/>
    <property type="molecule type" value="Genomic_DNA"/>
</dbReference>
<dbReference type="InterPro" id="IPR036291">
    <property type="entry name" value="NAD(P)-bd_dom_sf"/>
</dbReference>
<feature type="domain" description="Gfo/Idh/MocA-like oxidoreductase N-terminal" evidence="1">
    <location>
        <begin position="4"/>
        <end position="114"/>
    </location>
</feature>
<gene>
    <name evidence="2" type="ORF">FD02_GL002012</name>
</gene>
<accession>A0A0R1JXX0</accession>
<dbReference type="Gene3D" id="3.30.360.10">
    <property type="entry name" value="Dihydrodipicolinate Reductase, domain 2"/>
    <property type="match status" value="1"/>
</dbReference>
<proteinExistence type="predicted"/>
<evidence type="ECO:0000259" key="1">
    <source>
        <dbReference type="Pfam" id="PF01408"/>
    </source>
</evidence>
<name>A0A0R1JXX0_9LACO</name>
<dbReference type="Proteomes" id="UP000051804">
    <property type="component" value="Unassembled WGS sequence"/>
</dbReference>
<dbReference type="PANTHER" id="PTHR43054">
    <property type="match status" value="1"/>
</dbReference>
<protein>
    <submittedName>
        <fullName evidence="2">Dehydrogenase related protein</fullName>
    </submittedName>
</protein>
<dbReference type="GO" id="GO:0000166">
    <property type="term" value="F:nucleotide binding"/>
    <property type="evidence" value="ECO:0007669"/>
    <property type="project" value="InterPro"/>
</dbReference>
<evidence type="ECO:0000313" key="3">
    <source>
        <dbReference type="Proteomes" id="UP000051804"/>
    </source>
</evidence>
<dbReference type="Pfam" id="PF01408">
    <property type="entry name" value="GFO_IDH_MocA"/>
    <property type="match status" value="1"/>
</dbReference>
<reference evidence="2 3" key="1">
    <citation type="journal article" date="2015" name="Genome Announc.">
        <title>Expanding the biotechnology potential of lactobacilli through comparative genomics of 213 strains and associated genera.</title>
        <authorList>
            <person name="Sun Z."/>
            <person name="Harris H.M."/>
            <person name="McCann A."/>
            <person name="Guo C."/>
            <person name="Argimon S."/>
            <person name="Zhang W."/>
            <person name="Yang X."/>
            <person name="Jeffery I.B."/>
            <person name="Cooney J.C."/>
            <person name="Kagawa T.F."/>
            <person name="Liu W."/>
            <person name="Song Y."/>
            <person name="Salvetti E."/>
            <person name="Wrobel A."/>
            <person name="Rasinkangas P."/>
            <person name="Parkhill J."/>
            <person name="Rea M.C."/>
            <person name="O'Sullivan O."/>
            <person name="Ritari J."/>
            <person name="Douillard F.P."/>
            <person name="Paul Ross R."/>
            <person name="Yang R."/>
            <person name="Briner A.E."/>
            <person name="Felis G.E."/>
            <person name="de Vos W.M."/>
            <person name="Barrangou R."/>
            <person name="Klaenhammer T.R."/>
            <person name="Caufield P.W."/>
            <person name="Cui Y."/>
            <person name="Zhang H."/>
            <person name="O'Toole P.W."/>
        </authorList>
    </citation>
    <scope>NUCLEOTIDE SEQUENCE [LARGE SCALE GENOMIC DNA]</scope>
    <source>
        <strain evidence="2 3">JCM 17158</strain>
    </source>
</reference>
<organism evidence="2 3">
    <name type="scientific">Lacticaseibacillus nasuensis JCM 17158</name>
    <dbReference type="NCBI Taxonomy" id="1291734"/>
    <lineage>
        <taxon>Bacteria</taxon>
        <taxon>Bacillati</taxon>
        <taxon>Bacillota</taxon>
        <taxon>Bacilli</taxon>
        <taxon>Lactobacillales</taxon>
        <taxon>Lactobacillaceae</taxon>
        <taxon>Lacticaseibacillus</taxon>
    </lineage>
</organism>
<dbReference type="AlphaFoldDB" id="A0A0R1JXX0"/>
<dbReference type="SUPFAM" id="SSF55347">
    <property type="entry name" value="Glyceraldehyde-3-phosphate dehydrogenase-like, C-terminal domain"/>
    <property type="match status" value="1"/>
</dbReference>
<sequence>MMLKLGVIGTSWITAQFITAAHRTGMYRLTAVYSRHAETAQHFIAESAPAQAYTDMEAFLGSDIDVVYVASPNSLHAAQTIAALSAGKHVIVEKPMVTHPSQLAKLEEALAAHPDLMVFEAARHIYDPNFHAVTDYIAHHPVTGATLAYMKYSSKYDDYLAGKQPNIFTTKTAGGALMDLGVYLVYAAVGWFGVPTTATYQPHMLASGVDGDGVMRFDYPDFGVTLVTGKTTNHFAPSEIYFGRTTLQTDTPGELNYLKLISAGQRTDITAAQHDNPMVSEARFFAEAITKNDRAAFDRQWALAKQVHTLMGQMRAATPIHFDSDPD</sequence>
<evidence type="ECO:0000313" key="2">
    <source>
        <dbReference type="EMBL" id="KRK71767.1"/>
    </source>
</evidence>
<dbReference type="STRING" id="1291734.FD02_GL002012"/>
<dbReference type="Gene3D" id="3.40.50.720">
    <property type="entry name" value="NAD(P)-binding Rossmann-like Domain"/>
    <property type="match status" value="1"/>
</dbReference>
<dbReference type="PATRIC" id="fig|1291734.4.peg.2063"/>
<comment type="caution">
    <text evidence="2">The sequence shown here is derived from an EMBL/GenBank/DDBJ whole genome shotgun (WGS) entry which is preliminary data.</text>
</comment>